<evidence type="ECO:0000313" key="2">
    <source>
        <dbReference type="Proteomes" id="UP000232722"/>
    </source>
</evidence>
<dbReference type="Proteomes" id="UP000232722">
    <property type="component" value="Unassembled WGS sequence"/>
</dbReference>
<evidence type="ECO:0000313" key="1">
    <source>
        <dbReference type="EMBL" id="PKC09510.1"/>
    </source>
</evidence>
<dbReference type="VEuPathDB" id="FungiDB:RhiirA1_467268"/>
<proteinExistence type="predicted"/>
<dbReference type="EMBL" id="LLXJ01000452">
    <property type="protein sequence ID" value="PKC09510.1"/>
    <property type="molecule type" value="Genomic_DNA"/>
</dbReference>
<gene>
    <name evidence="1" type="ORF">RhiirA5_415554</name>
</gene>
<reference evidence="1 2" key="1">
    <citation type="submission" date="2016-04" db="EMBL/GenBank/DDBJ databases">
        <title>Genome analyses suggest a sexual origin of heterokaryosis in a supposedly ancient asexual fungus.</title>
        <authorList>
            <person name="Ropars J."/>
            <person name="Sedzielewska K."/>
            <person name="Noel J."/>
            <person name="Charron P."/>
            <person name="Farinelli L."/>
            <person name="Marton T."/>
            <person name="Kruger M."/>
            <person name="Pelin A."/>
            <person name="Brachmann A."/>
            <person name="Corradi N."/>
        </authorList>
    </citation>
    <scope>NUCLEOTIDE SEQUENCE [LARGE SCALE GENOMIC DNA]</scope>
    <source>
        <strain evidence="1 2">A5</strain>
    </source>
</reference>
<organism evidence="1 2">
    <name type="scientific">Rhizophagus irregularis</name>
    <dbReference type="NCBI Taxonomy" id="588596"/>
    <lineage>
        <taxon>Eukaryota</taxon>
        <taxon>Fungi</taxon>
        <taxon>Fungi incertae sedis</taxon>
        <taxon>Mucoromycota</taxon>
        <taxon>Glomeromycotina</taxon>
        <taxon>Glomeromycetes</taxon>
        <taxon>Glomerales</taxon>
        <taxon>Glomeraceae</taxon>
        <taxon>Rhizophagus</taxon>
    </lineage>
</organism>
<name>A0A2N0PRR3_9GLOM</name>
<dbReference type="VEuPathDB" id="FungiDB:FUN_023702"/>
<protein>
    <submittedName>
        <fullName evidence="1">Uncharacterized protein</fullName>
    </submittedName>
</protein>
<sequence length="98" mass="11244">MGLQDNSLERTILALSNELQRIRAEAEWRNDATSQSGTNRFSTTSHVSMGHYSEYTDEYKTYWIEFTALLIIGGKEKVVLQHNCITFYQSKSVLVLAH</sequence>
<dbReference type="AlphaFoldDB" id="A0A2N0PRR3"/>
<comment type="caution">
    <text evidence="1">The sequence shown here is derived from an EMBL/GenBank/DDBJ whole genome shotgun (WGS) entry which is preliminary data.</text>
</comment>
<accession>A0A2N0PRR3</accession>
<reference evidence="1 2" key="2">
    <citation type="submission" date="2017-09" db="EMBL/GenBank/DDBJ databases">
        <title>Extensive intraspecific genome diversity in a model arbuscular mycorrhizal fungus.</title>
        <authorList>
            <person name="Chen E.C."/>
            <person name="Morin E."/>
            <person name="Beaudet D."/>
            <person name="Noel J."/>
            <person name="Ndikumana S."/>
            <person name="Charron P."/>
            <person name="St-Onge C."/>
            <person name="Giorgi J."/>
            <person name="Grigoriev I.V."/>
            <person name="Roux C."/>
            <person name="Martin F.M."/>
            <person name="Corradi N."/>
        </authorList>
    </citation>
    <scope>NUCLEOTIDE SEQUENCE [LARGE SCALE GENOMIC DNA]</scope>
    <source>
        <strain evidence="1 2">A5</strain>
    </source>
</reference>